<protein>
    <recommendedName>
        <fullName evidence="1">Type VI secretion system component TssM1 helical domain-containing protein</fullName>
    </recommendedName>
</protein>
<proteinExistence type="predicted"/>
<name>A0A699X6U2_TANCI</name>
<dbReference type="PANTHER" id="PTHR36153:SF1">
    <property type="entry name" value="TYPE VI SECRETION SYSTEM COMPONENT TSSM1"/>
    <property type="match status" value="1"/>
</dbReference>
<gene>
    <name evidence="2" type="ORF">Tci_926762</name>
</gene>
<dbReference type="Pfam" id="PF21070">
    <property type="entry name" value="IcmF_helical"/>
    <property type="match status" value="1"/>
</dbReference>
<dbReference type="AlphaFoldDB" id="A0A699X6U2"/>
<reference evidence="2" key="1">
    <citation type="journal article" date="2019" name="Sci. Rep.">
        <title>Draft genome of Tanacetum cinerariifolium, the natural source of mosquito coil.</title>
        <authorList>
            <person name="Yamashiro T."/>
            <person name="Shiraishi A."/>
            <person name="Satake H."/>
            <person name="Nakayama K."/>
        </authorList>
    </citation>
    <scope>NUCLEOTIDE SEQUENCE</scope>
</reference>
<dbReference type="PANTHER" id="PTHR36153">
    <property type="entry name" value="INNER MEMBRANE PROTEIN-RELATED"/>
    <property type="match status" value="1"/>
</dbReference>
<dbReference type="EMBL" id="BKCJ011810340">
    <property type="protein sequence ID" value="GFD54793.1"/>
    <property type="molecule type" value="Genomic_DNA"/>
</dbReference>
<dbReference type="InterPro" id="IPR048677">
    <property type="entry name" value="TssM1_hel"/>
</dbReference>
<accession>A0A699X6U2</accession>
<comment type="caution">
    <text evidence="2">The sequence shown here is derived from an EMBL/GenBank/DDBJ whole genome shotgun (WGS) entry which is preliminary data.</text>
</comment>
<dbReference type="InterPro" id="IPR053156">
    <property type="entry name" value="T6SS_TssM-like"/>
</dbReference>
<feature type="non-terminal residue" evidence="2">
    <location>
        <position position="96"/>
    </location>
</feature>
<evidence type="ECO:0000259" key="1">
    <source>
        <dbReference type="Pfam" id="PF21070"/>
    </source>
</evidence>
<sequence>KSVVSSTTNTMMGGVRNQLNAAWVSEVVNVYRQSLSGRYPLSPGSNRDATLDDFGQFFGVGGVMDNYFRRYLQPYVDTSASTWRWQPGAAQKLGIN</sequence>
<evidence type="ECO:0000313" key="2">
    <source>
        <dbReference type="EMBL" id="GFD54793.1"/>
    </source>
</evidence>
<organism evidence="2">
    <name type="scientific">Tanacetum cinerariifolium</name>
    <name type="common">Dalmatian daisy</name>
    <name type="synonym">Chrysanthemum cinerariifolium</name>
    <dbReference type="NCBI Taxonomy" id="118510"/>
    <lineage>
        <taxon>Eukaryota</taxon>
        <taxon>Viridiplantae</taxon>
        <taxon>Streptophyta</taxon>
        <taxon>Embryophyta</taxon>
        <taxon>Tracheophyta</taxon>
        <taxon>Spermatophyta</taxon>
        <taxon>Magnoliopsida</taxon>
        <taxon>eudicotyledons</taxon>
        <taxon>Gunneridae</taxon>
        <taxon>Pentapetalae</taxon>
        <taxon>asterids</taxon>
        <taxon>campanulids</taxon>
        <taxon>Asterales</taxon>
        <taxon>Asteraceae</taxon>
        <taxon>Asteroideae</taxon>
        <taxon>Anthemideae</taxon>
        <taxon>Anthemidinae</taxon>
        <taxon>Tanacetum</taxon>
    </lineage>
</organism>
<feature type="domain" description="Type VI secretion system component TssM1 helical" evidence="1">
    <location>
        <begin position="18"/>
        <end position="96"/>
    </location>
</feature>
<feature type="non-terminal residue" evidence="2">
    <location>
        <position position="1"/>
    </location>
</feature>